<evidence type="ECO:0000256" key="7">
    <source>
        <dbReference type="ARBA" id="ARBA00022840"/>
    </source>
</evidence>
<dbReference type="PANTHER" id="PTHR43297">
    <property type="entry name" value="OLIGOPEPTIDE TRANSPORT ATP-BINDING PROTEIN APPD"/>
    <property type="match status" value="1"/>
</dbReference>
<dbReference type="RefSeq" id="WP_058856032.1">
    <property type="nucleotide sequence ID" value="NZ_BMMH01000006.1"/>
</dbReference>
<dbReference type="GO" id="GO:0005886">
    <property type="term" value="C:plasma membrane"/>
    <property type="evidence" value="ECO:0007669"/>
    <property type="project" value="UniProtKB-SubCell"/>
</dbReference>
<evidence type="ECO:0000313" key="11">
    <source>
        <dbReference type="EMBL" id="GGL17383.1"/>
    </source>
</evidence>
<keyword evidence="5" id="KW-0997">Cell inner membrane</keyword>
<dbReference type="InterPro" id="IPR003439">
    <property type="entry name" value="ABC_transporter-like_ATP-bd"/>
</dbReference>
<dbReference type="InterPro" id="IPR050388">
    <property type="entry name" value="ABC_Ni/Peptide_Import"/>
</dbReference>
<dbReference type="PROSITE" id="PS00211">
    <property type="entry name" value="ABC_TRANSPORTER_1"/>
    <property type="match status" value="1"/>
</dbReference>
<reference evidence="11" key="1">
    <citation type="journal article" date="2014" name="Int. J. Syst. Evol. Microbiol.">
        <title>Complete genome sequence of Corynebacterium casei LMG S-19264T (=DSM 44701T), isolated from a smear-ripened cheese.</title>
        <authorList>
            <consortium name="US DOE Joint Genome Institute (JGI-PGF)"/>
            <person name="Walter F."/>
            <person name="Albersmeier A."/>
            <person name="Kalinowski J."/>
            <person name="Ruckert C."/>
        </authorList>
    </citation>
    <scope>NUCLEOTIDE SEQUENCE</scope>
    <source>
        <strain evidence="11">CGMCC 4.3508</strain>
    </source>
</reference>
<dbReference type="SMART" id="SM00382">
    <property type="entry name" value="AAA"/>
    <property type="match status" value="1"/>
</dbReference>
<keyword evidence="9" id="KW-0472">Membrane</keyword>
<evidence type="ECO:0000256" key="3">
    <source>
        <dbReference type="ARBA" id="ARBA00022448"/>
    </source>
</evidence>
<dbReference type="SUPFAM" id="SSF52540">
    <property type="entry name" value="P-loop containing nucleoside triphosphate hydrolases"/>
    <property type="match status" value="1"/>
</dbReference>
<dbReference type="PANTHER" id="PTHR43297:SF14">
    <property type="entry name" value="ATPASE AAA-TYPE CORE DOMAIN-CONTAINING PROTEIN"/>
    <property type="match status" value="1"/>
</dbReference>
<dbReference type="InterPro" id="IPR003593">
    <property type="entry name" value="AAA+_ATPase"/>
</dbReference>
<evidence type="ECO:0000256" key="9">
    <source>
        <dbReference type="ARBA" id="ARBA00023136"/>
    </source>
</evidence>
<evidence type="ECO:0000256" key="6">
    <source>
        <dbReference type="ARBA" id="ARBA00022741"/>
    </source>
</evidence>
<dbReference type="PROSITE" id="PS50893">
    <property type="entry name" value="ABC_TRANSPORTER_2"/>
    <property type="match status" value="1"/>
</dbReference>
<name>A0A917VV95_9NOCA</name>
<reference evidence="11" key="2">
    <citation type="submission" date="2020-09" db="EMBL/GenBank/DDBJ databases">
        <authorList>
            <person name="Sun Q."/>
            <person name="Zhou Y."/>
        </authorList>
    </citation>
    <scope>NUCLEOTIDE SEQUENCE</scope>
    <source>
        <strain evidence="11">CGMCC 4.3508</strain>
    </source>
</reference>
<comment type="similarity">
    <text evidence="2">Belongs to the ABC transporter superfamily.</text>
</comment>
<proteinExistence type="inferred from homology"/>
<evidence type="ECO:0000256" key="2">
    <source>
        <dbReference type="ARBA" id="ARBA00005417"/>
    </source>
</evidence>
<keyword evidence="12" id="KW-1185">Reference proteome</keyword>
<evidence type="ECO:0000256" key="8">
    <source>
        <dbReference type="ARBA" id="ARBA00022967"/>
    </source>
</evidence>
<evidence type="ECO:0000256" key="4">
    <source>
        <dbReference type="ARBA" id="ARBA00022475"/>
    </source>
</evidence>
<dbReference type="GO" id="GO:0005524">
    <property type="term" value="F:ATP binding"/>
    <property type="evidence" value="ECO:0007669"/>
    <property type="project" value="UniProtKB-KW"/>
</dbReference>
<dbReference type="InterPro" id="IPR017871">
    <property type="entry name" value="ABC_transporter-like_CS"/>
</dbReference>
<sequence length="279" mass="30273">MTTETTPLLQVTDLAVEFGRGDTATRVVHDVSFEVHQGEFVGIIGETGSGKSVSLRAALGMLPSTGRMVSGRSLFQGKDLHKLGRRGLRAVKGNDIGFIPQQPWSALNPVQSVEKQFLAVGRSHGKSKAWIREAAREMLRRVEITAPERVLAGHSGNLSGGMAQRVVIAISLMLQPDLVVGDEPTTALDVTVQKEILDLLSRICREDGKSILVVTHDLGVVSTYCDRVYVMRDGRVLENGPTRSVFSGPQHEYTQQLVTASTRYLDDEPSDASVKAVVA</sequence>
<feature type="domain" description="ABC transporter" evidence="10">
    <location>
        <begin position="9"/>
        <end position="258"/>
    </location>
</feature>
<dbReference type="Gene3D" id="3.40.50.300">
    <property type="entry name" value="P-loop containing nucleotide triphosphate hydrolases"/>
    <property type="match status" value="1"/>
</dbReference>
<dbReference type="GO" id="GO:0016887">
    <property type="term" value="F:ATP hydrolysis activity"/>
    <property type="evidence" value="ECO:0007669"/>
    <property type="project" value="InterPro"/>
</dbReference>
<evidence type="ECO:0000259" key="10">
    <source>
        <dbReference type="PROSITE" id="PS50893"/>
    </source>
</evidence>
<keyword evidence="3" id="KW-0813">Transport</keyword>
<organism evidence="11 12">
    <name type="scientific">Nocardia jinanensis</name>
    <dbReference type="NCBI Taxonomy" id="382504"/>
    <lineage>
        <taxon>Bacteria</taxon>
        <taxon>Bacillati</taxon>
        <taxon>Actinomycetota</taxon>
        <taxon>Actinomycetes</taxon>
        <taxon>Mycobacteriales</taxon>
        <taxon>Nocardiaceae</taxon>
        <taxon>Nocardia</taxon>
    </lineage>
</organism>
<dbReference type="InterPro" id="IPR027417">
    <property type="entry name" value="P-loop_NTPase"/>
</dbReference>
<gene>
    <name evidence="11" type="ORF">GCM10011588_35080</name>
</gene>
<evidence type="ECO:0000256" key="5">
    <source>
        <dbReference type="ARBA" id="ARBA00022519"/>
    </source>
</evidence>
<keyword evidence="6" id="KW-0547">Nucleotide-binding</keyword>
<dbReference type="Proteomes" id="UP000638263">
    <property type="component" value="Unassembled WGS sequence"/>
</dbReference>
<keyword evidence="8" id="KW-1278">Translocase</keyword>
<dbReference type="EMBL" id="BMMH01000006">
    <property type="protein sequence ID" value="GGL17383.1"/>
    <property type="molecule type" value="Genomic_DNA"/>
</dbReference>
<accession>A0A917VV95</accession>
<comment type="subcellular location">
    <subcellularLocation>
        <location evidence="1">Cell membrane</location>
        <topology evidence="1">Peripheral membrane protein</topology>
    </subcellularLocation>
</comment>
<comment type="caution">
    <text evidence="11">The sequence shown here is derived from an EMBL/GenBank/DDBJ whole genome shotgun (WGS) entry which is preliminary data.</text>
</comment>
<dbReference type="CDD" id="cd03257">
    <property type="entry name" value="ABC_NikE_OppD_transporters"/>
    <property type="match status" value="1"/>
</dbReference>
<evidence type="ECO:0000256" key="1">
    <source>
        <dbReference type="ARBA" id="ARBA00004202"/>
    </source>
</evidence>
<keyword evidence="4" id="KW-1003">Cell membrane</keyword>
<dbReference type="Pfam" id="PF00005">
    <property type="entry name" value="ABC_tran"/>
    <property type="match status" value="1"/>
</dbReference>
<evidence type="ECO:0000313" key="12">
    <source>
        <dbReference type="Proteomes" id="UP000638263"/>
    </source>
</evidence>
<dbReference type="AlphaFoldDB" id="A0A917VV95"/>
<keyword evidence="7" id="KW-0067">ATP-binding</keyword>
<protein>
    <recommendedName>
        <fullName evidence="10">ABC transporter domain-containing protein</fullName>
    </recommendedName>
</protein>